<reference evidence="1" key="2">
    <citation type="journal article" date="2022" name="New Phytol.">
        <title>Evolutionary transition to the ectomycorrhizal habit in the genomes of a hyperdiverse lineage of mushroom-forming fungi.</title>
        <authorList>
            <person name="Looney B."/>
            <person name="Miyauchi S."/>
            <person name="Morin E."/>
            <person name="Drula E."/>
            <person name="Courty P.E."/>
            <person name="Kohler A."/>
            <person name="Kuo A."/>
            <person name="LaButti K."/>
            <person name="Pangilinan J."/>
            <person name="Lipzen A."/>
            <person name="Riley R."/>
            <person name="Andreopoulos W."/>
            <person name="He G."/>
            <person name="Johnson J."/>
            <person name="Nolan M."/>
            <person name="Tritt A."/>
            <person name="Barry K.W."/>
            <person name="Grigoriev I.V."/>
            <person name="Nagy L.G."/>
            <person name="Hibbett D."/>
            <person name="Henrissat B."/>
            <person name="Matheny P.B."/>
            <person name="Labbe J."/>
            <person name="Martin F.M."/>
        </authorList>
    </citation>
    <scope>NUCLEOTIDE SEQUENCE</scope>
    <source>
        <strain evidence="1">EC-137</strain>
    </source>
</reference>
<name>A0ACB8QHD8_9AGAM</name>
<dbReference type="Proteomes" id="UP000814128">
    <property type="component" value="Unassembled WGS sequence"/>
</dbReference>
<keyword evidence="2" id="KW-1185">Reference proteome</keyword>
<proteinExistence type="predicted"/>
<accession>A0ACB8QHD8</accession>
<reference evidence="1" key="1">
    <citation type="submission" date="2021-02" db="EMBL/GenBank/DDBJ databases">
        <authorList>
            <consortium name="DOE Joint Genome Institute"/>
            <person name="Ahrendt S."/>
            <person name="Looney B.P."/>
            <person name="Miyauchi S."/>
            <person name="Morin E."/>
            <person name="Drula E."/>
            <person name="Courty P.E."/>
            <person name="Chicoki N."/>
            <person name="Fauchery L."/>
            <person name="Kohler A."/>
            <person name="Kuo A."/>
            <person name="Labutti K."/>
            <person name="Pangilinan J."/>
            <person name="Lipzen A."/>
            <person name="Riley R."/>
            <person name="Andreopoulos W."/>
            <person name="He G."/>
            <person name="Johnson J."/>
            <person name="Barry K.W."/>
            <person name="Grigoriev I.V."/>
            <person name="Nagy L."/>
            <person name="Hibbett D."/>
            <person name="Henrissat B."/>
            <person name="Matheny P.B."/>
            <person name="Labbe J."/>
            <person name="Martin F."/>
        </authorList>
    </citation>
    <scope>NUCLEOTIDE SEQUENCE</scope>
    <source>
        <strain evidence="1">EC-137</strain>
    </source>
</reference>
<dbReference type="EMBL" id="MU273596">
    <property type="protein sequence ID" value="KAI0031015.1"/>
    <property type="molecule type" value="Genomic_DNA"/>
</dbReference>
<gene>
    <name evidence="1" type="ORF">K488DRAFT_79316</name>
</gene>
<organism evidence="1 2">
    <name type="scientific">Vararia minispora EC-137</name>
    <dbReference type="NCBI Taxonomy" id="1314806"/>
    <lineage>
        <taxon>Eukaryota</taxon>
        <taxon>Fungi</taxon>
        <taxon>Dikarya</taxon>
        <taxon>Basidiomycota</taxon>
        <taxon>Agaricomycotina</taxon>
        <taxon>Agaricomycetes</taxon>
        <taxon>Russulales</taxon>
        <taxon>Lachnocladiaceae</taxon>
        <taxon>Vararia</taxon>
    </lineage>
</organism>
<evidence type="ECO:0000313" key="1">
    <source>
        <dbReference type="EMBL" id="KAI0031015.1"/>
    </source>
</evidence>
<comment type="caution">
    <text evidence="1">The sequence shown here is derived from an EMBL/GenBank/DDBJ whole genome shotgun (WGS) entry which is preliminary data.</text>
</comment>
<evidence type="ECO:0000313" key="2">
    <source>
        <dbReference type="Proteomes" id="UP000814128"/>
    </source>
</evidence>
<sequence length="218" mass="23988">MGYPQLNKPAPAFTATVVQQGQFLEKSLSDYLGQWVVLFFYPMDFTFVCPTEILAFNAALPEFAKLNAAVLGVSTDSQYVHLQWTQTPRAQGGLAPDSPAGAPLVIPLIADKSMQIARDYGCLIEEEGVSFRGTYIIDPKGVLRQMTVNDKPVGRSVEETVRLIKAFQFHEQFGEVCPAGWQEGSATIKDTPEGKLEYFGAAKANGEHTNARKRARID</sequence>
<protein>
    <submittedName>
        <fullName evidence="1">Thioredoxin-like protein</fullName>
    </submittedName>
</protein>